<name>A0AAV4XV91_CAEEX</name>
<evidence type="ECO:0000313" key="3">
    <source>
        <dbReference type="Proteomes" id="UP001054945"/>
    </source>
</evidence>
<reference evidence="2 3" key="1">
    <citation type="submission" date="2021-06" db="EMBL/GenBank/DDBJ databases">
        <title>Caerostris extrusa draft genome.</title>
        <authorList>
            <person name="Kono N."/>
            <person name="Arakawa K."/>
        </authorList>
    </citation>
    <scope>NUCLEOTIDE SEQUENCE [LARGE SCALE GENOMIC DNA]</scope>
</reference>
<dbReference type="EMBL" id="BPLR01018380">
    <property type="protein sequence ID" value="GIY99085.1"/>
    <property type="molecule type" value="Genomic_DNA"/>
</dbReference>
<feature type="region of interest" description="Disordered" evidence="1">
    <location>
        <begin position="1"/>
        <end position="64"/>
    </location>
</feature>
<keyword evidence="3" id="KW-1185">Reference proteome</keyword>
<organism evidence="2 3">
    <name type="scientific">Caerostris extrusa</name>
    <name type="common">Bark spider</name>
    <name type="synonym">Caerostris bankana</name>
    <dbReference type="NCBI Taxonomy" id="172846"/>
    <lineage>
        <taxon>Eukaryota</taxon>
        <taxon>Metazoa</taxon>
        <taxon>Ecdysozoa</taxon>
        <taxon>Arthropoda</taxon>
        <taxon>Chelicerata</taxon>
        <taxon>Arachnida</taxon>
        <taxon>Araneae</taxon>
        <taxon>Araneomorphae</taxon>
        <taxon>Entelegynae</taxon>
        <taxon>Araneoidea</taxon>
        <taxon>Araneidae</taxon>
        <taxon>Caerostris</taxon>
    </lineage>
</organism>
<dbReference type="Proteomes" id="UP001054945">
    <property type="component" value="Unassembled WGS sequence"/>
</dbReference>
<dbReference type="AlphaFoldDB" id="A0AAV4XV91"/>
<feature type="compositionally biased region" description="Polar residues" evidence="1">
    <location>
        <begin position="45"/>
        <end position="55"/>
    </location>
</feature>
<sequence length="104" mass="11415">MEEEDEDLGMEGDERVEYPKKNPRLTLAQSARCSPRVRSKDCSEAKNTSTGSKSRLPSGEVATKKVSWVPSVPQGSISKDDEESLENQLKMIVEESKGGIGEKS</sequence>
<protein>
    <submittedName>
        <fullName evidence="2">Uncharacterized protein</fullName>
    </submittedName>
</protein>
<evidence type="ECO:0000256" key="1">
    <source>
        <dbReference type="SAM" id="MobiDB-lite"/>
    </source>
</evidence>
<evidence type="ECO:0000313" key="2">
    <source>
        <dbReference type="EMBL" id="GIY99085.1"/>
    </source>
</evidence>
<comment type="caution">
    <text evidence="2">The sequence shown here is derived from an EMBL/GenBank/DDBJ whole genome shotgun (WGS) entry which is preliminary data.</text>
</comment>
<feature type="compositionally biased region" description="Acidic residues" evidence="1">
    <location>
        <begin position="1"/>
        <end position="11"/>
    </location>
</feature>
<accession>A0AAV4XV91</accession>
<proteinExistence type="predicted"/>
<gene>
    <name evidence="2" type="ORF">CEXT_651581</name>
</gene>